<feature type="domain" description="Tyr recombinase" evidence="2">
    <location>
        <begin position="62"/>
        <end position="243"/>
    </location>
</feature>
<name>A0A0B1T8Q1_OESDE</name>
<dbReference type="GO" id="GO:0015074">
    <property type="term" value="P:DNA integration"/>
    <property type="evidence" value="ECO:0007669"/>
    <property type="project" value="InterPro"/>
</dbReference>
<evidence type="ECO:0000313" key="4">
    <source>
        <dbReference type="Proteomes" id="UP000053660"/>
    </source>
</evidence>
<organism evidence="3 4">
    <name type="scientific">Oesophagostomum dentatum</name>
    <name type="common">Nodular worm</name>
    <dbReference type="NCBI Taxonomy" id="61180"/>
    <lineage>
        <taxon>Eukaryota</taxon>
        <taxon>Metazoa</taxon>
        <taxon>Ecdysozoa</taxon>
        <taxon>Nematoda</taxon>
        <taxon>Chromadorea</taxon>
        <taxon>Rhabditida</taxon>
        <taxon>Rhabditina</taxon>
        <taxon>Rhabditomorpha</taxon>
        <taxon>Strongyloidea</taxon>
        <taxon>Strongylidae</taxon>
        <taxon>Oesophagostomum</taxon>
    </lineage>
</organism>
<evidence type="ECO:0000256" key="1">
    <source>
        <dbReference type="ARBA" id="ARBA00023172"/>
    </source>
</evidence>
<dbReference type="PANTHER" id="PTHR34605:SF3">
    <property type="entry name" value="P CELL-TYPE AGGLUTINATION PROTEIN MAP4-LIKE-RELATED"/>
    <property type="match status" value="1"/>
</dbReference>
<evidence type="ECO:0000313" key="3">
    <source>
        <dbReference type="EMBL" id="KHJ93958.1"/>
    </source>
</evidence>
<dbReference type="Gene3D" id="1.10.443.10">
    <property type="entry name" value="Intergrase catalytic core"/>
    <property type="match status" value="1"/>
</dbReference>
<dbReference type="InterPro" id="IPR052925">
    <property type="entry name" value="Phage_Integrase-like_Recomb"/>
</dbReference>
<dbReference type="AlphaFoldDB" id="A0A0B1T8Q1"/>
<gene>
    <name evidence="3" type="ORF">OESDEN_06122</name>
</gene>
<proteinExistence type="predicted"/>
<dbReference type="EMBL" id="KN550533">
    <property type="protein sequence ID" value="KHJ93958.1"/>
    <property type="molecule type" value="Genomic_DNA"/>
</dbReference>
<dbReference type="GO" id="GO:0006310">
    <property type="term" value="P:DNA recombination"/>
    <property type="evidence" value="ECO:0007669"/>
    <property type="project" value="UniProtKB-KW"/>
</dbReference>
<protein>
    <submittedName>
        <fullName evidence="3">Site-specific recombinase, phage integrase family</fullName>
    </submittedName>
</protein>
<keyword evidence="1" id="KW-0233">DNA recombination</keyword>
<dbReference type="Proteomes" id="UP000053660">
    <property type="component" value="Unassembled WGS sequence"/>
</dbReference>
<dbReference type="PROSITE" id="PS51898">
    <property type="entry name" value="TYR_RECOMBINASE"/>
    <property type="match status" value="1"/>
</dbReference>
<sequence>MGLPRGAEIITSCSDSSVAEGTLKIYRRVQKEFLEFAEKFRIPASAVHKLWNVYIAHLIDAGRNRSLGCHVAALAHFFGPLPFDDREILKALLIIMFSAFLRIGEVCSLRFSDIFLQGEDVWWLRIRRSKTNQLGSGTTVAFRLKDRTSVLWKEFRKVCNDRPESYIFIRHPSKPPSKDAMSTGIKKVLNDAGLQCRHLKAHYFRGRAVTSAIRAVANPANVMRVGRWKSQKAFLCYVDLSPL</sequence>
<dbReference type="Pfam" id="PF00589">
    <property type="entry name" value="Phage_integrase"/>
    <property type="match status" value="1"/>
</dbReference>
<reference evidence="3 4" key="1">
    <citation type="submission" date="2014-03" db="EMBL/GenBank/DDBJ databases">
        <title>Draft genome of the hookworm Oesophagostomum dentatum.</title>
        <authorList>
            <person name="Mitreva M."/>
        </authorList>
    </citation>
    <scope>NUCLEOTIDE SEQUENCE [LARGE SCALE GENOMIC DNA]</scope>
    <source>
        <strain evidence="3 4">OD-Hann</strain>
    </source>
</reference>
<dbReference type="PANTHER" id="PTHR34605">
    <property type="entry name" value="PHAGE_INTEGRASE DOMAIN-CONTAINING PROTEIN"/>
    <property type="match status" value="1"/>
</dbReference>
<dbReference type="SUPFAM" id="SSF56349">
    <property type="entry name" value="DNA breaking-rejoining enzymes"/>
    <property type="match status" value="1"/>
</dbReference>
<dbReference type="InterPro" id="IPR013762">
    <property type="entry name" value="Integrase-like_cat_sf"/>
</dbReference>
<dbReference type="OrthoDB" id="5870942at2759"/>
<dbReference type="InterPro" id="IPR011010">
    <property type="entry name" value="DNA_brk_join_enz"/>
</dbReference>
<keyword evidence="4" id="KW-1185">Reference proteome</keyword>
<dbReference type="InterPro" id="IPR002104">
    <property type="entry name" value="Integrase_catalytic"/>
</dbReference>
<evidence type="ECO:0000259" key="2">
    <source>
        <dbReference type="PROSITE" id="PS51898"/>
    </source>
</evidence>
<dbReference type="GO" id="GO:0003677">
    <property type="term" value="F:DNA binding"/>
    <property type="evidence" value="ECO:0007669"/>
    <property type="project" value="InterPro"/>
</dbReference>
<accession>A0A0B1T8Q1</accession>